<comment type="caution">
    <text evidence="1">The sequence shown here is derived from an EMBL/GenBank/DDBJ whole genome shotgun (WGS) entry which is preliminary data.</text>
</comment>
<sequence length="435" mass="50795">MEEAIQTLKNEANGKLLRRSWVDNNDDDNTIVKMNPIATDKNKFQAVILHDEPFADSSSLNQINSPAISVSESSASKITITSTVPNTRTIRERIKQKVIEEIEVKRETAQLNKRLQRQQRNTLMEQNSVGTVAEVNQEELDRQIEHSIKLGEKCTADCIYYLPPDDVQYEFMTGQSFQNNPKTEIKQKQTSKVNYMAAQVQSPDEIKQFESLCCFYNKGYDATASSSIENIPTFKLQNYALLSQRVGEHFLNDDGIVLGSNLDIDRIPKRPERYDDDYRIPCRYIKAEKWDKALSRIKQQEFIQLDIDLNRIVFNYHWLFGQEDLLCSTIRNLHKMQSIRMQEALKLLKEIETKEKILRNGTVPQKNEKENAECRIRELMIGLEEKQQNYLDLGNMIEKNWIKLQKLRQIQKYSTTTLTVKKISFEQQHAEKRFE</sequence>
<dbReference type="EMBL" id="CAKAEH010000206">
    <property type="protein sequence ID" value="CAG9530240.1"/>
    <property type="molecule type" value="Genomic_DNA"/>
</dbReference>
<proteinExistence type="predicted"/>
<name>A0A8J2LUL2_9BILA</name>
<dbReference type="AlphaFoldDB" id="A0A8J2LUL2"/>
<dbReference type="Proteomes" id="UP000746747">
    <property type="component" value="Unassembled WGS sequence"/>
</dbReference>
<organism evidence="1 2">
    <name type="scientific">Cercopithifilaria johnstoni</name>
    <dbReference type="NCBI Taxonomy" id="2874296"/>
    <lineage>
        <taxon>Eukaryota</taxon>
        <taxon>Metazoa</taxon>
        <taxon>Ecdysozoa</taxon>
        <taxon>Nematoda</taxon>
        <taxon>Chromadorea</taxon>
        <taxon>Rhabditida</taxon>
        <taxon>Spirurina</taxon>
        <taxon>Spiruromorpha</taxon>
        <taxon>Filarioidea</taxon>
        <taxon>Onchocercidae</taxon>
        <taxon>Cercopithifilaria</taxon>
    </lineage>
</organism>
<dbReference type="GO" id="GO:1904491">
    <property type="term" value="P:protein localization to ciliary transition zone"/>
    <property type="evidence" value="ECO:0007669"/>
    <property type="project" value="TreeGrafter"/>
</dbReference>
<reference evidence="1" key="1">
    <citation type="submission" date="2021-09" db="EMBL/GenBank/DDBJ databases">
        <authorList>
            <consortium name="Pathogen Informatics"/>
        </authorList>
    </citation>
    <scope>NUCLEOTIDE SEQUENCE</scope>
</reference>
<evidence type="ECO:0000313" key="2">
    <source>
        <dbReference type="Proteomes" id="UP000746747"/>
    </source>
</evidence>
<gene>
    <name evidence="1" type="ORF">CJOHNSTONI_LOCUS754</name>
</gene>
<protein>
    <submittedName>
        <fullName evidence="1">Uncharacterized protein</fullName>
    </submittedName>
</protein>
<dbReference type="GO" id="GO:1905515">
    <property type="term" value="P:non-motile cilium assembly"/>
    <property type="evidence" value="ECO:0007669"/>
    <property type="project" value="TreeGrafter"/>
</dbReference>
<keyword evidence="2" id="KW-1185">Reference proteome</keyword>
<accession>A0A8J2LUL2</accession>
<dbReference type="PANTHER" id="PTHR20837:SF0">
    <property type="entry name" value="COILED-COIL AND C2 DOMAIN-CONTAINING PROTEIN 2A"/>
    <property type="match status" value="1"/>
</dbReference>
<dbReference type="InterPro" id="IPR052434">
    <property type="entry name" value="Tectonic-like_complex_comp"/>
</dbReference>
<dbReference type="PANTHER" id="PTHR20837">
    <property type="entry name" value="CENTROSOMAL PROTEIN-RELATED"/>
    <property type="match status" value="1"/>
</dbReference>
<evidence type="ECO:0000313" key="1">
    <source>
        <dbReference type="EMBL" id="CAG9530240.1"/>
    </source>
</evidence>
<dbReference type="OrthoDB" id="5853851at2759"/>
<dbReference type="GO" id="GO:0035869">
    <property type="term" value="C:ciliary transition zone"/>
    <property type="evidence" value="ECO:0007669"/>
    <property type="project" value="TreeGrafter"/>
</dbReference>